<proteinExistence type="inferred from homology"/>
<comment type="catalytic activity">
    <reaction evidence="7 8">
        <text>adenosine(34) in tRNA + H2O + H(+) = inosine(34) in tRNA + NH4(+)</text>
        <dbReference type="Rhea" id="RHEA:43168"/>
        <dbReference type="Rhea" id="RHEA-COMP:10373"/>
        <dbReference type="Rhea" id="RHEA-COMP:10374"/>
        <dbReference type="ChEBI" id="CHEBI:15377"/>
        <dbReference type="ChEBI" id="CHEBI:15378"/>
        <dbReference type="ChEBI" id="CHEBI:28938"/>
        <dbReference type="ChEBI" id="CHEBI:74411"/>
        <dbReference type="ChEBI" id="CHEBI:82852"/>
        <dbReference type="EC" id="3.5.4.33"/>
    </reaction>
</comment>
<feature type="binding site" evidence="8">
    <location>
        <position position="76"/>
    </location>
    <ligand>
        <name>Zn(2+)</name>
        <dbReference type="ChEBI" id="CHEBI:29105"/>
        <note>catalytic</note>
    </ligand>
</feature>
<comment type="caution">
    <text evidence="10">The sequence shown here is derived from an EMBL/GenBank/DDBJ whole genome shotgun (WGS) entry which is preliminary data.</text>
</comment>
<dbReference type="GO" id="GO:0052717">
    <property type="term" value="F:tRNA-specific adenosine-34 deaminase activity"/>
    <property type="evidence" value="ECO:0007669"/>
    <property type="project" value="UniProtKB-UniRule"/>
</dbReference>
<organism evidence="10 11">
    <name type="scientific">Arenicella xantha</name>
    <dbReference type="NCBI Taxonomy" id="644221"/>
    <lineage>
        <taxon>Bacteria</taxon>
        <taxon>Pseudomonadati</taxon>
        <taxon>Pseudomonadota</taxon>
        <taxon>Gammaproteobacteria</taxon>
        <taxon>Arenicellales</taxon>
        <taxon>Arenicellaceae</taxon>
        <taxon>Arenicella</taxon>
    </lineage>
</organism>
<dbReference type="InterPro" id="IPR016193">
    <property type="entry name" value="Cytidine_deaminase-like"/>
</dbReference>
<comment type="cofactor">
    <cofactor evidence="8">
        <name>Zn(2+)</name>
        <dbReference type="ChEBI" id="CHEBI:29105"/>
    </cofactor>
    <text evidence="8">Binds 1 zinc ion per subunit.</text>
</comment>
<dbReference type="Gene3D" id="3.40.140.10">
    <property type="entry name" value="Cytidine Deaminase, domain 2"/>
    <property type="match status" value="1"/>
</dbReference>
<dbReference type="GO" id="GO:0008270">
    <property type="term" value="F:zinc ion binding"/>
    <property type="evidence" value="ECO:0007669"/>
    <property type="project" value="UniProtKB-UniRule"/>
</dbReference>
<dbReference type="PANTHER" id="PTHR11079">
    <property type="entry name" value="CYTOSINE DEAMINASE FAMILY MEMBER"/>
    <property type="match status" value="1"/>
</dbReference>
<comment type="similarity">
    <text evidence="1">Belongs to the cytidine and deoxycytidylate deaminase family. ADAT2 subfamily.</text>
</comment>
<feature type="active site" description="Proton donor" evidence="8">
    <location>
        <position position="48"/>
    </location>
</feature>
<dbReference type="CDD" id="cd01285">
    <property type="entry name" value="nucleoside_deaminase"/>
    <property type="match status" value="1"/>
</dbReference>
<dbReference type="InParanoid" id="A0A395JIM8"/>
<protein>
    <recommendedName>
        <fullName evidence="8">tRNA-specific adenosine deaminase</fullName>
        <ecNumber evidence="8">3.5.4.33</ecNumber>
    </recommendedName>
</protein>
<gene>
    <name evidence="8" type="primary">tadA</name>
    <name evidence="10" type="ORF">DFR28_106102</name>
</gene>
<accession>A0A395JIM8</accession>
<evidence type="ECO:0000256" key="1">
    <source>
        <dbReference type="ARBA" id="ARBA00010669"/>
    </source>
</evidence>
<dbReference type="HAMAP" id="MF_00972">
    <property type="entry name" value="tRNA_aden_deaminase"/>
    <property type="match status" value="1"/>
</dbReference>
<evidence type="ECO:0000313" key="11">
    <source>
        <dbReference type="Proteomes" id="UP000253083"/>
    </source>
</evidence>
<dbReference type="InterPro" id="IPR028883">
    <property type="entry name" value="tRNA_aden_deaminase"/>
</dbReference>
<dbReference type="AlphaFoldDB" id="A0A395JIM8"/>
<comment type="subunit">
    <text evidence="2 8">Homodimer.</text>
</comment>
<keyword evidence="5 8" id="KW-0378">Hydrolase</keyword>
<dbReference type="GO" id="GO:0002100">
    <property type="term" value="P:tRNA wobble adenosine to inosine editing"/>
    <property type="evidence" value="ECO:0007669"/>
    <property type="project" value="UniProtKB-UniRule"/>
</dbReference>
<dbReference type="Pfam" id="PF00383">
    <property type="entry name" value="dCMP_cyt_deam_1"/>
    <property type="match status" value="1"/>
</dbReference>
<feature type="domain" description="CMP/dCMP-type deaminase" evidence="9">
    <location>
        <begin position="1"/>
        <end position="107"/>
    </location>
</feature>
<feature type="binding site" evidence="8">
    <location>
        <position position="79"/>
    </location>
    <ligand>
        <name>Zn(2+)</name>
        <dbReference type="ChEBI" id="CHEBI:29105"/>
        <note>catalytic</note>
    </ligand>
</feature>
<evidence type="ECO:0000256" key="7">
    <source>
        <dbReference type="ARBA" id="ARBA00048045"/>
    </source>
</evidence>
<dbReference type="SUPFAM" id="SSF53927">
    <property type="entry name" value="Cytidine deaminase-like"/>
    <property type="match status" value="1"/>
</dbReference>
<dbReference type="FunFam" id="3.40.140.10:FF:000005">
    <property type="entry name" value="tRNA-specific adenosine deaminase"/>
    <property type="match status" value="1"/>
</dbReference>
<keyword evidence="6 8" id="KW-0862">Zinc</keyword>
<evidence type="ECO:0000256" key="8">
    <source>
        <dbReference type="HAMAP-Rule" id="MF_00972"/>
    </source>
</evidence>
<feature type="binding site" evidence="8">
    <location>
        <position position="46"/>
    </location>
    <ligand>
        <name>Zn(2+)</name>
        <dbReference type="ChEBI" id="CHEBI:29105"/>
        <note>catalytic</note>
    </ligand>
</feature>
<keyword evidence="3 8" id="KW-0819">tRNA processing</keyword>
<dbReference type="InterPro" id="IPR016192">
    <property type="entry name" value="APOBEC/CMP_deaminase_Zn-bd"/>
</dbReference>
<keyword evidence="4 8" id="KW-0479">Metal-binding</keyword>
<keyword evidence="11" id="KW-1185">Reference proteome</keyword>
<evidence type="ECO:0000256" key="2">
    <source>
        <dbReference type="ARBA" id="ARBA00011738"/>
    </source>
</evidence>
<evidence type="ECO:0000256" key="3">
    <source>
        <dbReference type="ARBA" id="ARBA00022694"/>
    </source>
</evidence>
<dbReference type="NCBIfam" id="NF008113">
    <property type="entry name" value="PRK10860.1"/>
    <property type="match status" value="1"/>
</dbReference>
<dbReference type="PROSITE" id="PS00903">
    <property type="entry name" value="CYT_DCMP_DEAMINASES_1"/>
    <property type="match status" value="1"/>
</dbReference>
<dbReference type="PROSITE" id="PS51747">
    <property type="entry name" value="CYT_DCMP_DEAMINASES_2"/>
    <property type="match status" value="1"/>
</dbReference>
<dbReference type="EC" id="3.5.4.33" evidence="8"/>
<evidence type="ECO:0000256" key="4">
    <source>
        <dbReference type="ARBA" id="ARBA00022723"/>
    </source>
</evidence>
<name>A0A395JIM8_9GAMM</name>
<dbReference type="PANTHER" id="PTHR11079:SF202">
    <property type="entry name" value="TRNA-SPECIFIC ADENOSINE DEAMINASE"/>
    <property type="match status" value="1"/>
</dbReference>
<evidence type="ECO:0000256" key="6">
    <source>
        <dbReference type="ARBA" id="ARBA00022833"/>
    </source>
</evidence>
<reference evidence="10 11" key="1">
    <citation type="submission" date="2018-06" db="EMBL/GenBank/DDBJ databases">
        <title>Genomic Encyclopedia of Type Strains, Phase IV (KMG-IV): sequencing the most valuable type-strain genomes for metagenomic binning, comparative biology and taxonomic classification.</title>
        <authorList>
            <person name="Goeker M."/>
        </authorList>
    </citation>
    <scope>NUCLEOTIDE SEQUENCE [LARGE SCALE GENOMIC DNA]</scope>
    <source>
        <strain evidence="10 11">DSM 24032</strain>
    </source>
</reference>
<dbReference type="InterPro" id="IPR002125">
    <property type="entry name" value="CMP_dCMP_dom"/>
</dbReference>
<evidence type="ECO:0000256" key="5">
    <source>
        <dbReference type="ARBA" id="ARBA00022801"/>
    </source>
</evidence>
<evidence type="ECO:0000259" key="9">
    <source>
        <dbReference type="PROSITE" id="PS51747"/>
    </source>
</evidence>
<dbReference type="EMBL" id="QNRT01000006">
    <property type="protein sequence ID" value="RBP48615.1"/>
    <property type="molecule type" value="Genomic_DNA"/>
</dbReference>
<comment type="function">
    <text evidence="8">Catalyzes the deamination of adenosine to inosine at the wobble position 34 of tRNA(Arg2).</text>
</comment>
<dbReference type="FunCoup" id="A0A395JIM8">
    <property type="interactions" value="443"/>
</dbReference>
<sequence length="142" mass="15518">MQRALVLARHAETVGEVPVGAILVRDNNVIGEGFNQPISQQDPTAHAEINALRAACNHAQNYRLPDATLYVTLEPCAMCAGALIHARVKRVVIATAEPRAGAGGSVLNILQNEQLNHQCEVEFGVYQQDSADMLRAFFRSRR</sequence>
<dbReference type="Proteomes" id="UP000253083">
    <property type="component" value="Unassembled WGS sequence"/>
</dbReference>
<evidence type="ECO:0000313" key="10">
    <source>
        <dbReference type="EMBL" id="RBP48615.1"/>
    </source>
</evidence>